<gene>
    <name evidence="1" type="ORF">CVT26_015323</name>
</gene>
<evidence type="ECO:0000313" key="1">
    <source>
        <dbReference type="EMBL" id="PPR01285.1"/>
    </source>
</evidence>
<name>A0A409YE74_9AGAR</name>
<dbReference type="EMBL" id="NHYE01000953">
    <property type="protein sequence ID" value="PPR01285.1"/>
    <property type="molecule type" value="Genomic_DNA"/>
</dbReference>
<dbReference type="InParanoid" id="A0A409YE74"/>
<sequence>MYLANIVEKWQLAGLEDDTRWSFRLFNLVVCQKMNLLAVLASWGQEHDQAAIGRASRRQQQQAEIERELLAR</sequence>
<reference evidence="1 2" key="1">
    <citation type="journal article" date="2018" name="Evol. Lett.">
        <title>Horizontal gene cluster transfer increased hallucinogenic mushroom diversity.</title>
        <authorList>
            <person name="Reynolds H.T."/>
            <person name="Vijayakumar V."/>
            <person name="Gluck-Thaler E."/>
            <person name="Korotkin H.B."/>
            <person name="Matheny P.B."/>
            <person name="Slot J.C."/>
        </authorList>
    </citation>
    <scope>NUCLEOTIDE SEQUENCE [LARGE SCALE GENOMIC DNA]</scope>
    <source>
        <strain evidence="1 2">SRW20</strain>
    </source>
</reference>
<comment type="caution">
    <text evidence="1">The sequence shown here is derived from an EMBL/GenBank/DDBJ whole genome shotgun (WGS) entry which is preliminary data.</text>
</comment>
<keyword evidence="2" id="KW-1185">Reference proteome</keyword>
<dbReference type="Proteomes" id="UP000284706">
    <property type="component" value="Unassembled WGS sequence"/>
</dbReference>
<protein>
    <submittedName>
        <fullName evidence="1">Uncharacterized protein</fullName>
    </submittedName>
</protein>
<accession>A0A409YE74</accession>
<dbReference type="AlphaFoldDB" id="A0A409YE74"/>
<organism evidence="1 2">
    <name type="scientific">Gymnopilus dilepis</name>
    <dbReference type="NCBI Taxonomy" id="231916"/>
    <lineage>
        <taxon>Eukaryota</taxon>
        <taxon>Fungi</taxon>
        <taxon>Dikarya</taxon>
        <taxon>Basidiomycota</taxon>
        <taxon>Agaricomycotina</taxon>
        <taxon>Agaricomycetes</taxon>
        <taxon>Agaricomycetidae</taxon>
        <taxon>Agaricales</taxon>
        <taxon>Agaricineae</taxon>
        <taxon>Hymenogastraceae</taxon>
        <taxon>Gymnopilus</taxon>
    </lineage>
</organism>
<proteinExistence type="predicted"/>
<evidence type="ECO:0000313" key="2">
    <source>
        <dbReference type="Proteomes" id="UP000284706"/>
    </source>
</evidence>